<evidence type="ECO:0000313" key="16">
    <source>
        <dbReference type="EMBL" id="CEF64289.1"/>
    </source>
</evidence>
<keyword evidence="13" id="KW-0732">Signal</keyword>
<dbReference type="WormBase" id="SRAE_1000254400">
    <property type="protein sequence ID" value="SRP12249"/>
    <property type="gene ID" value="WBGene00259159"/>
</dbReference>
<evidence type="ECO:0000256" key="5">
    <source>
        <dbReference type="ARBA" id="ARBA00022896"/>
    </source>
</evidence>
<evidence type="ECO:0000259" key="14">
    <source>
        <dbReference type="PROSITE" id="PS50865"/>
    </source>
</evidence>
<keyword evidence="12" id="KW-0472">Membrane</keyword>
<dbReference type="EMBL" id="LN609528">
    <property type="protein sequence ID" value="CEF64289.1"/>
    <property type="molecule type" value="Genomic_DNA"/>
</dbReference>
<comment type="catalytic activity">
    <reaction evidence="10">
        <text>L-prolyl-[hypoxia-inducible factor alpha subunit] + 2-oxoglutarate + O2 = trans-4-hydroxy-L-prolyl-[hypoxia-inducible factor alpha subunit] + succinate + CO2</text>
        <dbReference type="Rhea" id="RHEA:48400"/>
        <dbReference type="Rhea" id="RHEA-COMP:12093"/>
        <dbReference type="Rhea" id="RHEA-COMP:12094"/>
        <dbReference type="ChEBI" id="CHEBI:15379"/>
        <dbReference type="ChEBI" id="CHEBI:16526"/>
        <dbReference type="ChEBI" id="CHEBI:16810"/>
        <dbReference type="ChEBI" id="CHEBI:30031"/>
        <dbReference type="ChEBI" id="CHEBI:50342"/>
        <dbReference type="ChEBI" id="CHEBI:61965"/>
        <dbReference type="EC" id="1.14.11.29"/>
    </reaction>
</comment>
<dbReference type="AlphaFoldDB" id="A0A090MWU4"/>
<dbReference type="InterPro" id="IPR002893">
    <property type="entry name" value="Znf_MYND"/>
</dbReference>
<dbReference type="GO" id="GO:0008198">
    <property type="term" value="F:ferrous iron binding"/>
    <property type="evidence" value="ECO:0007669"/>
    <property type="project" value="TreeGrafter"/>
</dbReference>
<dbReference type="Pfam" id="PF01753">
    <property type="entry name" value="zf-MYND"/>
    <property type="match status" value="1"/>
</dbReference>
<dbReference type="Pfam" id="PF13640">
    <property type="entry name" value="2OG-FeII_Oxy_3"/>
    <property type="match status" value="1"/>
</dbReference>
<keyword evidence="12" id="KW-1133">Transmembrane helix</keyword>
<keyword evidence="4" id="KW-0862">Zinc</keyword>
<dbReference type="SMART" id="SM00702">
    <property type="entry name" value="P4Hc"/>
    <property type="match status" value="1"/>
</dbReference>
<keyword evidence="8" id="KW-0408">Iron</keyword>
<evidence type="ECO:0000256" key="10">
    <source>
        <dbReference type="ARBA" id="ARBA00049134"/>
    </source>
</evidence>
<dbReference type="PANTHER" id="PTHR12907">
    <property type="entry name" value="EGL NINE HOMOLOG-RELATED"/>
    <property type="match status" value="1"/>
</dbReference>
<feature type="domain" description="MYND-type" evidence="14">
    <location>
        <begin position="81"/>
        <end position="123"/>
    </location>
</feature>
<evidence type="ECO:0000256" key="3">
    <source>
        <dbReference type="ARBA" id="ARBA00022771"/>
    </source>
</evidence>
<evidence type="ECO:0000256" key="11">
    <source>
        <dbReference type="PROSITE-ProRule" id="PRU00134"/>
    </source>
</evidence>
<dbReference type="PROSITE" id="PS50865">
    <property type="entry name" value="ZF_MYND_2"/>
    <property type="match status" value="1"/>
</dbReference>
<dbReference type="GO" id="GO:0160082">
    <property type="term" value="F:hypoxia-inducible factor-proline dioxygenase activity"/>
    <property type="evidence" value="ECO:0007669"/>
    <property type="project" value="UniProtKB-EC"/>
</dbReference>
<dbReference type="GeneID" id="36376654"/>
<reference evidence="18" key="2">
    <citation type="submission" date="2020-12" db="UniProtKB">
        <authorList>
            <consortium name="WormBaseParasite"/>
        </authorList>
    </citation>
    <scope>IDENTIFICATION</scope>
</reference>
<gene>
    <name evidence="16 18 19" type="ORF">SRAE_1000254400</name>
</gene>
<dbReference type="SUPFAM" id="SSF144232">
    <property type="entry name" value="HIT/MYND zinc finger-like"/>
    <property type="match status" value="1"/>
</dbReference>
<keyword evidence="6" id="KW-0223">Dioxygenase</keyword>
<dbReference type="WBParaSite" id="SRAE_1000254400.1">
    <property type="protein sequence ID" value="SRAE_1000254400.1"/>
    <property type="gene ID" value="WBGene00259159"/>
</dbReference>
<comment type="cofactor">
    <cofactor evidence="1">
        <name>L-ascorbate</name>
        <dbReference type="ChEBI" id="CHEBI:38290"/>
    </cofactor>
</comment>
<evidence type="ECO:0000259" key="15">
    <source>
        <dbReference type="PROSITE" id="PS51471"/>
    </source>
</evidence>
<evidence type="ECO:0000313" key="17">
    <source>
        <dbReference type="Proteomes" id="UP000035682"/>
    </source>
</evidence>
<dbReference type="GO" id="GO:0071456">
    <property type="term" value="P:cellular response to hypoxia"/>
    <property type="evidence" value="ECO:0007669"/>
    <property type="project" value="TreeGrafter"/>
</dbReference>
<dbReference type="EC" id="1.14.11.29" evidence="9"/>
<reference evidence="16 17" key="1">
    <citation type="submission" date="2014-09" db="EMBL/GenBank/DDBJ databases">
        <authorList>
            <person name="Martin A.A."/>
        </authorList>
    </citation>
    <scope>NUCLEOTIDE SEQUENCE</scope>
    <source>
        <strain evidence="17">ED321</strain>
        <strain evidence="16">ED321 Heterogonic</strain>
    </source>
</reference>
<sequence length="578" mass="66690">MYHKICQIILIYLTLSYQQQYNMQQQNLPNDQLIQNIELTKYISTTMPTTSYDSHIMYSNNKNDVVKDTSYNNYTSSVLFCSYCKIDIGNIDSGNLKCRICNTVTYCSREHQTLDWENHKINFKNNVDGTTLSTFDVPKLKVNDTKFYHQHIPHKDNSREYAYKTTLQEHMKNLSKTGKSYNQTQVMYSRLTLISQYILDNLRSYGYAIVEDFLGNSHSSNIYNEINILYRQGVFSAGQLMDKKEETNSEEIRSDQIFWFDSSNKMSINAVHIRLLVQMVDSVINKLKDKIHPHTIGGRSPAMIAIYPGNGTKYVKHVDNPSNDVSKDGRCITAIYYCNKNWDINRDGGALRLYPYTSQSPIDIIPKADRLIFFWSDSRNPHEVMPVYNRPRIGITIWYFDKKQQIINNKESNCNDFTNRKRKSPEVFDDSELSNKRIVTTRLLKVDPEAVTFEDETILNEIPEDNSESFASPITYIVISFIISAISLYGGIYAINQLDLVPPRINKEYKDFKQNNQIKHGSKLKDNKMKNNSLTLPVSIALGLKTTSMIGKTNRGAAGRQNNTKIETLEIADPYNIK</sequence>
<keyword evidence="17" id="KW-1185">Reference proteome</keyword>
<dbReference type="InterPro" id="IPR005123">
    <property type="entry name" value="Oxoglu/Fe-dep_dioxygenase_dom"/>
</dbReference>
<evidence type="ECO:0000256" key="1">
    <source>
        <dbReference type="ARBA" id="ARBA00001961"/>
    </source>
</evidence>
<evidence type="ECO:0000256" key="8">
    <source>
        <dbReference type="ARBA" id="ARBA00023004"/>
    </source>
</evidence>
<dbReference type="OrthoDB" id="5952526at2759"/>
<evidence type="ECO:0000313" key="18">
    <source>
        <dbReference type="WBParaSite" id="SRAE_1000254400.1"/>
    </source>
</evidence>
<evidence type="ECO:0000256" key="13">
    <source>
        <dbReference type="SAM" id="SignalP"/>
    </source>
</evidence>
<dbReference type="SMR" id="A0A090MWU4"/>
<keyword evidence="2" id="KW-0479">Metal-binding</keyword>
<dbReference type="Gene3D" id="6.10.140.2220">
    <property type="match status" value="1"/>
</dbReference>
<protein>
    <recommendedName>
        <fullName evidence="9">hypoxia-inducible factor-proline dioxygenase</fullName>
        <ecNumber evidence="9">1.14.11.29</ecNumber>
    </recommendedName>
</protein>
<dbReference type="InterPro" id="IPR051559">
    <property type="entry name" value="HIF_prolyl_hydroxylases"/>
</dbReference>
<dbReference type="PROSITE" id="PS51471">
    <property type="entry name" value="FE2OG_OXY"/>
    <property type="match status" value="1"/>
</dbReference>
<keyword evidence="3 11" id="KW-0863">Zinc-finger</keyword>
<dbReference type="CTD" id="36376654"/>
<organism evidence="16">
    <name type="scientific">Strongyloides ratti</name>
    <name type="common">Parasitic roundworm</name>
    <dbReference type="NCBI Taxonomy" id="34506"/>
    <lineage>
        <taxon>Eukaryota</taxon>
        <taxon>Metazoa</taxon>
        <taxon>Ecdysozoa</taxon>
        <taxon>Nematoda</taxon>
        <taxon>Chromadorea</taxon>
        <taxon>Rhabditida</taxon>
        <taxon>Tylenchina</taxon>
        <taxon>Panagrolaimomorpha</taxon>
        <taxon>Strongyloidoidea</taxon>
        <taxon>Strongyloididae</taxon>
        <taxon>Strongyloides</taxon>
    </lineage>
</organism>
<evidence type="ECO:0000313" key="19">
    <source>
        <dbReference type="WormBase" id="SRAE_1000254400"/>
    </source>
</evidence>
<evidence type="ECO:0000256" key="4">
    <source>
        <dbReference type="ARBA" id="ARBA00022833"/>
    </source>
</evidence>
<dbReference type="SUPFAM" id="SSF51197">
    <property type="entry name" value="Clavaminate synthase-like"/>
    <property type="match status" value="1"/>
</dbReference>
<evidence type="ECO:0000256" key="9">
    <source>
        <dbReference type="ARBA" id="ARBA00039004"/>
    </source>
</evidence>
<keyword evidence="12" id="KW-0812">Transmembrane</keyword>
<evidence type="ECO:0000256" key="7">
    <source>
        <dbReference type="ARBA" id="ARBA00023002"/>
    </source>
</evidence>
<dbReference type="InterPro" id="IPR006620">
    <property type="entry name" value="Pro_4_hyd_alph"/>
</dbReference>
<dbReference type="Proteomes" id="UP000035682">
    <property type="component" value="Unplaced"/>
</dbReference>
<keyword evidence="7" id="KW-0560">Oxidoreductase</keyword>
<dbReference type="PANTHER" id="PTHR12907:SF26">
    <property type="entry name" value="HIF PROLYL HYDROXYLASE, ISOFORM C"/>
    <property type="match status" value="1"/>
</dbReference>
<dbReference type="InterPro" id="IPR044862">
    <property type="entry name" value="Pro_4_hyd_alph_FE2OG_OXY"/>
</dbReference>
<feature type="chain" id="PRO_5015031401" description="hypoxia-inducible factor-proline dioxygenase" evidence="13">
    <location>
        <begin position="19"/>
        <end position="578"/>
    </location>
</feature>
<name>A0A090MWU4_STRRB</name>
<dbReference type="GO" id="GO:0008270">
    <property type="term" value="F:zinc ion binding"/>
    <property type="evidence" value="ECO:0007669"/>
    <property type="project" value="UniProtKB-KW"/>
</dbReference>
<evidence type="ECO:0000256" key="6">
    <source>
        <dbReference type="ARBA" id="ARBA00022964"/>
    </source>
</evidence>
<keyword evidence="5" id="KW-0847">Vitamin C</keyword>
<dbReference type="STRING" id="34506.A0A090MWU4"/>
<dbReference type="GO" id="GO:0031418">
    <property type="term" value="F:L-ascorbic acid binding"/>
    <property type="evidence" value="ECO:0007669"/>
    <property type="project" value="UniProtKB-KW"/>
</dbReference>
<dbReference type="Gene3D" id="2.60.120.620">
    <property type="entry name" value="q2cbj1_9rhob like domain"/>
    <property type="match status" value="1"/>
</dbReference>
<feature type="signal peptide" evidence="13">
    <location>
        <begin position="1"/>
        <end position="18"/>
    </location>
</feature>
<evidence type="ECO:0000256" key="2">
    <source>
        <dbReference type="ARBA" id="ARBA00022723"/>
    </source>
</evidence>
<evidence type="ECO:0000256" key="12">
    <source>
        <dbReference type="SAM" id="Phobius"/>
    </source>
</evidence>
<accession>A0A090MWU4</accession>
<proteinExistence type="predicted"/>
<feature type="transmembrane region" description="Helical" evidence="12">
    <location>
        <begin position="474"/>
        <end position="495"/>
    </location>
</feature>
<dbReference type="RefSeq" id="XP_024503490.1">
    <property type="nucleotide sequence ID" value="XM_024649633.1"/>
</dbReference>
<feature type="domain" description="Fe2OG dioxygenase" evidence="15">
    <location>
        <begin position="298"/>
        <end position="401"/>
    </location>
</feature>